<feature type="compositionally biased region" description="Low complexity" evidence="7">
    <location>
        <begin position="43"/>
        <end position="52"/>
    </location>
</feature>
<keyword evidence="4 6" id="KW-0863">Zinc-finger</keyword>
<dbReference type="Gene3D" id="3.30.160.60">
    <property type="entry name" value="Classic Zinc Finger"/>
    <property type="match status" value="1"/>
</dbReference>
<dbReference type="GeneID" id="109412494"/>
<evidence type="ECO:0000259" key="9">
    <source>
        <dbReference type="PROSITE" id="PS50119"/>
    </source>
</evidence>
<proteinExistence type="predicted"/>
<feature type="region of interest" description="Disordered" evidence="7">
    <location>
        <begin position="1"/>
        <end position="52"/>
    </location>
</feature>
<reference evidence="11" key="1">
    <citation type="journal article" date="2015" name="Proc. Natl. Acad. Sci. U.S.A.">
        <title>Genome sequence of the Asian Tiger mosquito, Aedes albopictus, reveals insights into its biology, genetics, and evolution.</title>
        <authorList>
            <person name="Chen X.G."/>
            <person name="Jiang X."/>
            <person name="Gu J."/>
            <person name="Xu M."/>
            <person name="Wu Y."/>
            <person name="Deng Y."/>
            <person name="Zhang C."/>
            <person name="Bonizzoni M."/>
            <person name="Dermauw W."/>
            <person name="Vontas J."/>
            <person name="Armbruster P."/>
            <person name="Huang X."/>
            <person name="Yang Y."/>
            <person name="Zhang H."/>
            <person name="He W."/>
            <person name="Peng H."/>
            <person name="Liu Y."/>
            <person name="Wu K."/>
            <person name="Chen J."/>
            <person name="Lirakis M."/>
            <person name="Topalis P."/>
            <person name="Van Leeuwen T."/>
            <person name="Hall A.B."/>
            <person name="Jiang X."/>
            <person name="Thorpe C."/>
            <person name="Mueller R.L."/>
            <person name="Sun C."/>
            <person name="Waterhouse R.M."/>
            <person name="Yan G."/>
            <person name="Tu Z.J."/>
            <person name="Fang X."/>
            <person name="James A.A."/>
        </authorList>
    </citation>
    <scope>NUCLEOTIDE SEQUENCE [LARGE SCALE GENOMIC DNA]</scope>
    <source>
        <strain evidence="11">Foshan</strain>
    </source>
</reference>
<name>A0ABM1ZKW6_AEDAL</name>
<dbReference type="InterPro" id="IPR002083">
    <property type="entry name" value="MATH/TRAF_dom"/>
</dbReference>
<dbReference type="InterPro" id="IPR008974">
    <property type="entry name" value="TRAF-like"/>
</dbReference>
<dbReference type="CDD" id="cd19756">
    <property type="entry name" value="Bbox2"/>
    <property type="match status" value="1"/>
</dbReference>
<dbReference type="CDD" id="cd00121">
    <property type="entry name" value="MATH"/>
    <property type="match status" value="1"/>
</dbReference>
<dbReference type="InterPro" id="IPR013083">
    <property type="entry name" value="Znf_RING/FYVE/PHD"/>
</dbReference>
<accession>A0ABM1ZKW6</accession>
<comment type="subcellular location">
    <subcellularLocation>
        <location evidence="1">Cytoplasm</location>
    </subcellularLocation>
</comment>
<keyword evidence="2" id="KW-0963">Cytoplasm</keyword>
<feature type="compositionally biased region" description="Basic residues" evidence="7">
    <location>
        <begin position="1"/>
        <end position="14"/>
    </location>
</feature>
<dbReference type="InterPro" id="IPR000315">
    <property type="entry name" value="Znf_B-box"/>
</dbReference>
<dbReference type="Gene3D" id="2.60.210.10">
    <property type="entry name" value="Apoptosis, Tumor Necrosis Factor Receptor Associated Protein 2, Chain A"/>
    <property type="match status" value="1"/>
</dbReference>
<keyword evidence="11" id="KW-1185">Reference proteome</keyword>
<keyword evidence="5" id="KW-0862">Zinc</keyword>
<evidence type="ECO:0000256" key="1">
    <source>
        <dbReference type="ARBA" id="ARBA00004496"/>
    </source>
</evidence>
<keyword evidence="3" id="KW-0479">Metal-binding</keyword>
<dbReference type="PANTHER" id="PTHR36754">
    <property type="entry name" value="E3 UBIQUITIN-PROTEIN LIGASE TRIM37"/>
    <property type="match status" value="1"/>
</dbReference>
<evidence type="ECO:0000256" key="2">
    <source>
        <dbReference type="ARBA" id="ARBA00022490"/>
    </source>
</evidence>
<reference evidence="10" key="2">
    <citation type="submission" date="2025-05" db="UniProtKB">
        <authorList>
            <consortium name="EnsemblMetazoa"/>
        </authorList>
    </citation>
    <scope>IDENTIFICATION</scope>
    <source>
        <strain evidence="10">Foshan</strain>
    </source>
</reference>
<dbReference type="SUPFAM" id="SSF57845">
    <property type="entry name" value="B-box zinc-binding domain"/>
    <property type="match status" value="1"/>
</dbReference>
<feature type="domain" description="B box-type" evidence="9">
    <location>
        <begin position="107"/>
        <end position="149"/>
    </location>
</feature>
<dbReference type="RefSeq" id="XP_029712533.1">
    <property type="nucleotide sequence ID" value="XM_029856673.2"/>
</dbReference>
<dbReference type="Gene3D" id="3.30.40.10">
    <property type="entry name" value="Zinc/RING finger domain, C3HC4 (zinc finger)"/>
    <property type="match status" value="1"/>
</dbReference>
<dbReference type="InterPro" id="IPR053003">
    <property type="entry name" value="TRIM_RBCC_E3_ubiq-ligases"/>
</dbReference>
<organism evidence="10 11">
    <name type="scientific">Aedes albopictus</name>
    <name type="common">Asian tiger mosquito</name>
    <name type="synonym">Stegomyia albopicta</name>
    <dbReference type="NCBI Taxonomy" id="7160"/>
    <lineage>
        <taxon>Eukaryota</taxon>
        <taxon>Metazoa</taxon>
        <taxon>Ecdysozoa</taxon>
        <taxon>Arthropoda</taxon>
        <taxon>Hexapoda</taxon>
        <taxon>Insecta</taxon>
        <taxon>Pterygota</taxon>
        <taxon>Neoptera</taxon>
        <taxon>Endopterygota</taxon>
        <taxon>Diptera</taxon>
        <taxon>Nematocera</taxon>
        <taxon>Culicoidea</taxon>
        <taxon>Culicidae</taxon>
        <taxon>Culicinae</taxon>
        <taxon>Aedini</taxon>
        <taxon>Aedes</taxon>
        <taxon>Stegomyia</taxon>
    </lineage>
</organism>
<evidence type="ECO:0000256" key="7">
    <source>
        <dbReference type="SAM" id="MobiDB-lite"/>
    </source>
</evidence>
<evidence type="ECO:0000256" key="5">
    <source>
        <dbReference type="ARBA" id="ARBA00022833"/>
    </source>
</evidence>
<evidence type="ECO:0000313" key="10">
    <source>
        <dbReference type="EnsemblMetazoa" id="AALFPA23_019481.P28652"/>
    </source>
</evidence>
<protein>
    <recommendedName>
        <fullName evidence="12">E3 ubiquitin-protein ligase trim37</fullName>
    </recommendedName>
</protein>
<sequence length="587" mass="67515">MSQPQTKKRRSRKGCKQEPSQVKEETNPIPVKMETEAETEVKPVLPSSTSSLLPSQRAECSSCKDTVENPVTCSSCDLFFCLKCFDVWLSLTPQTMCPACVAAAKKKQDDNCGVHDQELNLFCLTCGTRICSGCFLNTADHKRHQIDDLDVVYREKLADTNGKLNVVGDVLQQFQSVVDTTEYNAGMICKTEDDMETELNQLMDTAKSEAVEWKEDKLRLCLLRKEVPIKRKLLFEELQGKINCLAKHEFIAKKDELELEAAALVPNAQALFPPPIDYHDYECSLIPQCRKVPIILDNFSRHFEDPKYDVIASVDVSDSSETFWTVRVFKGQFLTIDFSQKQLLKHSLFFQLYVEIIHVDHRNTLCTMQETQSTNCHIDLIEMEKLKEKGFISSTDEVSLGIWMRPKSIIVERQALTLNFLDLKRTKFELDDKYNGVVSKLAESEQYSVGYFRIPLDKLQFPEDNTTDTLQIKSHPIKDFSGRSWCMYVEREKANRVCAESYIGVYLMLCSPLKKKTSSLRRRYYLELVNKDHDYCIRKYSSDNFDSMARCGWSPFVKMSRVFADSSGFVRKGAIGFRFGVQNRKWK</sequence>
<dbReference type="SUPFAM" id="SSF57850">
    <property type="entry name" value="RING/U-box"/>
    <property type="match status" value="1"/>
</dbReference>
<evidence type="ECO:0000313" key="11">
    <source>
        <dbReference type="Proteomes" id="UP000069940"/>
    </source>
</evidence>
<evidence type="ECO:0000259" key="8">
    <source>
        <dbReference type="PROSITE" id="PS50089"/>
    </source>
</evidence>
<dbReference type="PANTHER" id="PTHR36754:SF2">
    <property type="entry name" value="E3 UBIQUITIN-PROTEIN LIGASE TRIM37"/>
    <property type="match status" value="1"/>
</dbReference>
<dbReference type="PROSITE" id="PS50089">
    <property type="entry name" value="ZF_RING_2"/>
    <property type="match status" value="1"/>
</dbReference>
<feature type="domain" description="RING-type" evidence="8">
    <location>
        <begin position="60"/>
        <end position="100"/>
    </location>
</feature>
<evidence type="ECO:0000256" key="6">
    <source>
        <dbReference type="PROSITE-ProRule" id="PRU00024"/>
    </source>
</evidence>
<dbReference type="PROSITE" id="PS50119">
    <property type="entry name" value="ZF_BBOX"/>
    <property type="match status" value="1"/>
</dbReference>
<evidence type="ECO:0008006" key="12">
    <source>
        <dbReference type="Google" id="ProtNLM"/>
    </source>
</evidence>
<dbReference type="Proteomes" id="UP000069940">
    <property type="component" value="Unassembled WGS sequence"/>
</dbReference>
<evidence type="ECO:0000256" key="4">
    <source>
        <dbReference type="ARBA" id="ARBA00022771"/>
    </source>
</evidence>
<dbReference type="Pfam" id="PF00643">
    <property type="entry name" value="zf-B_box"/>
    <property type="match status" value="1"/>
</dbReference>
<dbReference type="SUPFAM" id="SSF49599">
    <property type="entry name" value="TRAF domain-like"/>
    <property type="match status" value="1"/>
</dbReference>
<dbReference type="EnsemblMetazoa" id="AALFPA23_019481.R28652">
    <property type="protein sequence ID" value="AALFPA23_019481.P28652"/>
    <property type="gene ID" value="AALFPA23_019481"/>
</dbReference>
<evidence type="ECO:0000256" key="3">
    <source>
        <dbReference type="ARBA" id="ARBA00022723"/>
    </source>
</evidence>
<dbReference type="InterPro" id="IPR001841">
    <property type="entry name" value="Znf_RING"/>
</dbReference>